<accession>A0A8H6HSA3</accession>
<dbReference type="Proteomes" id="UP000521943">
    <property type="component" value="Unassembled WGS sequence"/>
</dbReference>
<protein>
    <submittedName>
        <fullName evidence="2">Uncharacterized protein</fullName>
    </submittedName>
</protein>
<name>A0A8H6HSA3_9AGAR</name>
<dbReference type="AlphaFoldDB" id="A0A8H6HSA3"/>
<gene>
    <name evidence="2" type="ORF">DFP72DRAFT_1138429</name>
</gene>
<dbReference type="EMBL" id="JACGCI010000053">
    <property type="protein sequence ID" value="KAF6750968.1"/>
    <property type="molecule type" value="Genomic_DNA"/>
</dbReference>
<keyword evidence="3" id="KW-1185">Reference proteome</keyword>
<comment type="caution">
    <text evidence="2">The sequence shown here is derived from an EMBL/GenBank/DDBJ whole genome shotgun (WGS) entry which is preliminary data.</text>
</comment>
<proteinExistence type="predicted"/>
<evidence type="ECO:0000313" key="2">
    <source>
        <dbReference type="EMBL" id="KAF6750968.1"/>
    </source>
</evidence>
<reference evidence="2 3" key="1">
    <citation type="submission" date="2020-07" db="EMBL/GenBank/DDBJ databases">
        <title>Comparative genomics of pyrophilous fungi reveals a link between fire events and developmental genes.</title>
        <authorList>
            <consortium name="DOE Joint Genome Institute"/>
            <person name="Steindorff A.S."/>
            <person name="Carver A."/>
            <person name="Calhoun S."/>
            <person name="Stillman K."/>
            <person name="Liu H."/>
            <person name="Lipzen A."/>
            <person name="Pangilinan J."/>
            <person name="Labutti K."/>
            <person name="Bruns T.D."/>
            <person name="Grigoriev I.V."/>
        </authorList>
    </citation>
    <scope>NUCLEOTIDE SEQUENCE [LARGE SCALE GENOMIC DNA]</scope>
    <source>
        <strain evidence="2 3">CBS 144469</strain>
    </source>
</reference>
<evidence type="ECO:0000256" key="1">
    <source>
        <dbReference type="SAM" id="MobiDB-lite"/>
    </source>
</evidence>
<evidence type="ECO:0000313" key="3">
    <source>
        <dbReference type="Proteomes" id="UP000521943"/>
    </source>
</evidence>
<feature type="region of interest" description="Disordered" evidence="1">
    <location>
        <begin position="31"/>
        <end position="55"/>
    </location>
</feature>
<organism evidence="2 3">
    <name type="scientific">Ephemerocybe angulata</name>
    <dbReference type="NCBI Taxonomy" id="980116"/>
    <lineage>
        <taxon>Eukaryota</taxon>
        <taxon>Fungi</taxon>
        <taxon>Dikarya</taxon>
        <taxon>Basidiomycota</taxon>
        <taxon>Agaricomycotina</taxon>
        <taxon>Agaricomycetes</taxon>
        <taxon>Agaricomycetidae</taxon>
        <taxon>Agaricales</taxon>
        <taxon>Agaricineae</taxon>
        <taxon>Psathyrellaceae</taxon>
        <taxon>Ephemerocybe</taxon>
    </lineage>
</organism>
<sequence length="245" mass="27075">MGLSTKRKPAKVALASKKVGLSKAEREEKLLAAAASKAEKENTNPTPQKAKKTPEVSIDHAAFRKWVLEQDPRCELINATKVKCKTCDDQDIKLENVYYLSNWFKHVKRKIHQDREEKWAKKANVPRASLRTETPEMSDFFATKYVTKKVSGETEPALTGKAVKSWIKEMKTFPSVHPSLCRSALPPLDVKCQCTSAPGGCEHGPLSLCVKGAECTLVLCAYHSGVEPSAGRATSVPRALCILRI</sequence>